<proteinExistence type="predicted"/>
<sequence length="66" mass="7417">MTASQTPENPGGMRGTLRTFLKTDLPEDSELSWLCETHRDPEAMRLVLRSRYVCAHCTRGPETPAV</sequence>
<dbReference type="EMBL" id="BMWG01000050">
    <property type="protein sequence ID" value="GGZ65317.1"/>
    <property type="molecule type" value="Genomic_DNA"/>
</dbReference>
<reference evidence="1" key="1">
    <citation type="journal article" date="2014" name="Int. J. Syst. Evol. Microbiol.">
        <title>Complete genome sequence of Corynebacterium casei LMG S-19264T (=DSM 44701T), isolated from a smear-ripened cheese.</title>
        <authorList>
            <consortium name="US DOE Joint Genome Institute (JGI-PGF)"/>
            <person name="Walter F."/>
            <person name="Albersmeier A."/>
            <person name="Kalinowski J."/>
            <person name="Ruckert C."/>
        </authorList>
    </citation>
    <scope>NUCLEOTIDE SEQUENCE</scope>
    <source>
        <strain evidence="1">JCM 4988</strain>
    </source>
</reference>
<comment type="caution">
    <text evidence="1">The sequence shown here is derived from an EMBL/GenBank/DDBJ whole genome shotgun (WGS) entry which is preliminary data.</text>
</comment>
<evidence type="ECO:0000313" key="2">
    <source>
        <dbReference type="Proteomes" id="UP000630936"/>
    </source>
</evidence>
<reference evidence="1" key="2">
    <citation type="submission" date="2020-09" db="EMBL/GenBank/DDBJ databases">
        <authorList>
            <person name="Sun Q."/>
            <person name="Ohkuma M."/>
        </authorList>
    </citation>
    <scope>NUCLEOTIDE SEQUENCE</scope>
    <source>
        <strain evidence="1">JCM 4988</strain>
    </source>
</reference>
<protein>
    <submittedName>
        <fullName evidence="1">Uncharacterized protein</fullName>
    </submittedName>
</protein>
<keyword evidence="2" id="KW-1185">Reference proteome</keyword>
<gene>
    <name evidence="1" type="ORF">GCM10010387_67820</name>
</gene>
<evidence type="ECO:0000313" key="1">
    <source>
        <dbReference type="EMBL" id="GGZ65317.1"/>
    </source>
</evidence>
<organism evidence="1 2">
    <name type="scientific">Streptomyces inusitatus</name>
    <dbReference type="NCBI Taxonomy" id="68221"/>
    <lineage>
        <taxon>Bacteria</taxon>
        <taxon>Bacillati</taxon>
        <taxon>Actinomycetota</taxon>
        <taxon>Actinomycetes</taxon>
        <taxon>Kitasatosporales</taxon>
        <taxon>Streptomycetaceae</taxon>
        <taxon>Streptomyces</taxon>
    </lineage>
</organism>
<dbReference type="AlphaFoldDB" id="A0A918V3Z3"/>
<name>A0A918V3Z3_9ACTN</name>
<dbReference type="Proteomes" id="UP000630936">
    <property type="component" value="Unassembled WGS sequence"/>
</dbReference>
<accession>A0A918V3Z3</accession>